<keyword evidence="3 6" id="KW-0812">Transmembrane</keyword>
<dbReference type="GO" id="GO:0022857">
    <property type="term" value="F:transmembrane transporter activity"/>
    <property type="evidence" value="ECO:0007669"/>
    <property type="project" value="InterPro"/>
</dbReference>
<feature type="transmembrane region" description="Helical" evidence="6">
    <location>
        <begin position="141"/>
        <end position="166"/>
    </location>
</feature>
<dbReference type="PROSITE" id="PS50850">
    <property type="entry name" value="MFS"/>
    <property type="match status" value="1"/>
</dbReference>
<feature type="transmembrane region" description="Helical" evidence="6">
    <location>
        <begin position="331"/>
        <end position="354"/>
    </location>
</feature>
<feature type="transmembrane region" description="Helical" evidence="6">
    <location>
        <begin position="187"/>
        <end position="207"/>
    </location>
</feature>
<dbReference type="Proteomes" id="UP000543598">
    <property type="component" value="Unassembled WGS sequence"/>
</dbReference>
<evidence type="ECO:0000256" key="6">
    <source>
        <dbReference type="SAM" id="Phobius"/>
    </source>
</evidence>
<dbReference type="InterPro" id="IPR036259">
    <property type="entry name" value="MFS_trans_sf"/>
</dbReference>
<accession>A0A7Y2M054</accession>
<organism evidence="8 9">
    <name type="scientific">Microbacterium ulmi</name>
    <dbReference type="NCBI Taxonomy" id="179095"/>
    <lineage>
        <taxon>Bacteria</taxon>
        <taxon>Bacillati</taxon>
        <taxon>Actinomycetota</taxon>
        <taxon>Actinomycetes</taxon>
        <taxon>Micrococcales</taxon>
        <taxon>Microbacteriaceae</taxon>
        <taxon>Microbacterium</taxon>
    </lineage>
</organism>
<feature type="domain" description="Major facilitator superfamily (MFS) profile" evidence="7">
    <location>
        <begin position="1"/>
        <end position="362"/>
    </location>
</feature>
<feature type="transmembrane region" description="Helical" evidence="6">
    <location>
        <begin position="109"/>
        <end position="129"/>
    </location>
</feature>
<dbReference type="EMBL" id="JABEMB010000011">
    <property type="protein sequence ID" value="NNH04019.1"/>
    <property type="molecule type" value="Genomic_DNA"/>
</dbReference>
<dbReference type="PANTHER" id="PTHR43124:SF3">
    <property type="entry name" value="CHLORAMPHENICOL EFFLUX PUMP RV0191"/>
    <property type="match status" value="1"/>
</dbReference>
<keyword evidence="2" id="KW-1003">Cell membrane</keyword>
<evidence type="ECO:0000256" key="2">
    <source>
        <dbReference type="ARBA" id="ARBA00022475"/>
    </source>
</evidence>
<feature type="transmembrane region" description="Helical" evidence="6">
    <location>
        <begin position="213"/>
        <end position="232"/>
    </location>
</feature>
<dbReference type="PANTHER" id="PTHR43124">
    <property type="entry name" value="PURINE EFFLUX PUMP PBUE"/>
    <property type="match status" value="1"/>
</dbReference>
<dbReference type="Pfam" id="PF07690">
    <property type="entry name" value="MFS_1"/>
    <property type="match status" value="1"/>
</dbReference>
<keyword evidence="4 6" id="KW-1133">Transmembrane helix</keyword>
<reference evidence="8 9" key="1">
    <citation type="submission" date="2020-05" db="EMBL/GenBank/DDBJ databases">
        <title>MicrobeNet Type strains.</title>
        <authorList>
            <person name="Nicholson A.C."/>
        </authorList>
    </citation>
    <scope>NUCLEOTIDE SEQUENCE [LARGE SCALE GENOMIC DNA]</scope>
    <source>
        <strain evidence="8 9">JCM 14282</strain>
    </source>
</reference>
<dbReference type="CDD" id="cd17324">
    <property type="entry name" value="MFS_NepI_like"/>
    <property type="match status" value="1"/>
</dbReference>
<gene>
    <name evidence="8" type="ORF">HLA99_09185</name>
</gene>
<name>A0A7Y2M054_9MICO</name>
<sequence length="362" mass="36769">MLPVGLLPLIGDAFAISDSQAGLLVSLYALMVAVLAVPLTLATSRLPRKPLLVSTLGCYVLSNLLVSLAPTLAVMAAGRVLGGLTHALFFSVCIGYATRLVPNQLTGRALAIASAGVSAGFVLGVPLGVSLGTAVGWRGAFAALTVCALIALVLALVVLPAVPSTVSRTPARREQLWPMVTVISSNTLAYLGHYMLFTYVTVVLLGAGAVPQAVGPLLLLFGGLGLAALLIVSRYFDSHLRASGIGIVATIVIGIIGVASTYPMLAAVVVAALVWNTGFGPVSSLYQAAAVRTGATSPEIAGAWTNATCNAGIAIGAAIGGLVLDQIGISAVAWTSAVLVAAALTIMLIATRAFPRHQGTRR</sequence>
<protein>
    <submittedName>
        <fullName evidence="8">MFS transporter</fullName>
    </submittedName>
</protein>
<dbReference type="AlphaFoldDB" id="A0A7Y2M054"/>
<comment type="caution">
    <text evidence="8">The sequence shown here is derived from an EMBL/GenBank/DDBJ whole genome shotgun (WGS) entry which is preliminary data.</text>
</comment>
<evidence type="ECO:0000313" key="9">
    <source>
        <dbReference type="Proteomes" id="UP000543598"/>
    </source>
</evidence>
<dbReference type="InterPro" id="IPR050189">
    <property type="entry name" value="MFS_Efflux_Transporters"/>
</dbReference>
<evidence type="ECO:0000256" key="1">
    <source>
        <dbReference type="ARBA" id="ARBA00004651"/>
    </source>
</evidence>
<dbReference type="SUPFAM" id="SSF103473">
    <property type="entry name" value="MFS general substrate transporter"/>
    <property type="match status" value="1"/>
</dbReference>
<comment type="subcellular location">
    <subcellularLocation>
        <location evidence="1">Cell membrane</location>
        <topology evidence="1">Multi-pass membrane protein</topology>
    </subcellularLocation>
</comment>
<evidence type="ECO:0000313" key="8">
    <source>
        <dbReference type="EMBL" id="NNH04019.1"/>
    </source>
</evidence>
<dbReference type="InterPro" id="IPR020846">
    <property type="entry name" value="MFS_dom"/>
</dbReference>
<keyword evidence="9" id="KW-1185">Reference proteome</keyword>
<feature type="transmembrane region" description="Helical" evidence="6">
    <location>
        <begin position="51"/>
        <end position="70"/>
    </location>
</feature>
<dbReference type="GO" id="GO:0005886">
    <property type="term" value="C:plasma membrane"/>
    <property type="evidence" value="ECO:0007669"/>
    <property type="project" value="UniProtKB-SubCell"/>
</dbReference>
<feature type="transmembrane region" description="Helical" evidence="6">
    <location>
        <begin position="25"/>
        <end position="44"/>
    </location>
</feature>
<dbReference type="InterPro" id="IPR011701">
    <property type="entry name" value="MFS"/>
</dbReference>
<proteinExistence type="predicted"/>
<feature type="transmembrane region" description="Helical" evidence="6">
    <location>
        <begin position="244"/>
        <end position="275"/>
    </location>
</feature>
<evidence type="ECO:0000256" key="5">
    <source>
        <dbReference type="ARBA" id="ARBA00023136"/>
    </source>
</evidence>
<dbReference type="Gene3D" id="1.20.1250.20">
    <property type="entry name" value="MFS general substrate transporter like domains"/>
    <property type="match status" value="1"/>
</dbReference>
<evidence type="ECO:0000259" key="7">
    <source>
        <dbReference type="PROSITE" id="PS50850"/>
    </source>
</evidence>
<feature type="transmembrane region" description="Helical" evidence="6">
    <location>
        <begin position="76"/>
        <end position="97"/>
    </location>
</feature>
<keyword evidence="5 6" id="KW-0472">Membrane</keyword>
<evidence type="ECO:0000256" key="4">
    <source>
        <dbReference type="ARBA" id="ARBA00022989"/>
    </source>
</evidence>
<evidence type="ECO:0000256" key="3">
    <source>
        <dbReference type="ARBA" id="ARBA00022692"/>
    </source>
</evidence>